<evidence type="ECO:0000313" key="3">
    <source>
        <dbReference type="Proteomes" id="UP000605733"/>
    </source>
</evidence>
<comment type="caution">
    <text evidence="2">The sequence shown here is derived from an EMBL/GenBank/DDBJ whole genome shotgun (WGS) entry which is preliminary data.</text>
</comment>
<sequence>MRFSFYLALLGLCFLFFSCSGVKVTNQQKINTGFKPQKILVVGASLDNEIRKYFEEKLSEALEEKGFSALSSYRFFDKEFVMGQRTDKKEKEFMQWMQTHGFDAVILSEITGSSTKLTWLRSMEIMSDNIAGINDPNSDNKLFEGDTSPPDIVIYNIRTSLYCICPNKDDKLIWQMDAEMRKPKKITKGINKYIEKQLSNFE</sequence>
<keyword evidence="1" id="KW-0732">Signal</keyword>
<evidence type="ECO:0008006" key="4">
    <source>
        <dbReference type="Google" id="ProtNLM"/>
    </source>
</evidence>
<protein>
    <recommendedName>
        <fullName evidence="4">Lipoprotein</fullName>
    </recommendedName>
</protein>
<accession>A0ABQ1WRK8</accession>
<feature type="signal peptide" evidence="1">
    <location>
        <begin position="1"/>
        <end position="24"/>
    </location>
</feature>
<reference evidence="3" key="1">
    <citation type="journal article" date="2019" name="Int. J. Syst. Evol. Microbiol.">
        <title>The Global Catalogue of Microorganisms (GCM) 10K type strain sequencing project: providing services to taxonomists for standard genome sequencing and annotation.</title>
        <authorList>
            <consortium name="The Broad Institute Genomics Platform"/>
            <consortium name="The Broad Institute Genome Sequencing Center for Infectious Disease"/>
            <person name="Wu L."/>
            <person name="Ma J."/>
        </authorList>
    </citation>
    <scope>NUCLEOTIDE SEQUENCE [LARGE SCALE GENOMIC DNA]</scope>
    <source>
        <strain evidence="3">CGMCC 1.15422</strain>
    </source>
</reference>
<dbReference type="RefSeq" id="WP_011709317.1">
    <property type="nucleotide sequence ID" value="NZ_BMIX01000007.1"/>
</dbReference>
<proteinExistence type="predicted"/>
<name>A0ABQ1WRK8_9FLAO</name>
<evidence type="ECO:0000256" key="1">
    <source>
        <dbReference type="SAM" id="SignalP"/>
    </source>
</evidence>
<evidence type="ECO:0000313" key="2">
    <source>
        <dbReference type="EMBL" id="GGG42970.1"/>
    </source>
</evidence>
<dbReference type="EMBL" id="BMIX01000007">
    <property type="protein sequence ID" value="GGG42970.1"/>
    <property type="molecule type" value="Genomic_DNA"/>
</dbReference>
<feature type="chain" id="PRO_5046929510" description="Lipoprotein" evidence="1">
    <location>
        <begin position="25"/>
        <end position="202"/>
    </location>
</feature>
<dbReference type="PROSITE" id="PS51257">
    <property type="entry name" value="PROKAR_LIPOPROTEIN"/>
    <property type="match status" value="1"/>
</dbReference>
<organism evidence="2 3">
    <name type="scientific">Christiangramia forsetii</name>
    <dbReference type="NCBI Taxonomy" id="411153"/>
    <lineage>
        <taxon>Bacteria</taxon>
        <taxon>Pseudomonadati</taxon>
        <taxon>Bacteroidota</taxon>
        <taxon>Flavobacteriia</taxon>
        <taxon>Flavobacteriales</taxon>
        <taxon>Flavobacteriaceae</taxon>
        <taxon>Christiangramia</taxon>
    </lineage>
</organism>
<keyword evidence="3" id="KW-1185">Reference proteome</keyword>
<dbReference type="Proteomes" id="UP000605733">
    <property type="component" value="Unassembled WGS sequence"/>
</dbReference>
<gene>
    <name evidence="2" type="ORF">GCM10011532_28610</name>
</gene>